<comment type="caution">
    <text evidence="1">The sequence shown here is derived from an EMBL/GenBank/DDBJ whole genome shotgun (WGS) entry which is preliminary data.</text>
</comment>
<reference evidence="1 2" key="1">
    <citation type="journal article" date="2018" name="Mol. Biol. Evol.">
        <title>Analysis of the draft genome of the red seaweed Gracilariopsis chorda provides insights into genome size evolution in Rhodophyta.</title>
        <authorList>
            <person name="Lee J."/>
            <person name="Yang E.C."/>
            <person name="Graf L."/>
            <person name="Yang J.H."/>
            <person name="Qiu H."/>
            <person name="Zel Zion U."/>
            <person name="Chan C.X."/>
            <person name="Stephens T.G."/>
            <person name="Weber A.P.M."/>
            <person name="Boo G.H."/>
            <person name="Boo S.M."/>
            <person name="Kim K.M."/>
            <person name="Shin Y."/>
            <person name="Jung M."/>
            <person name="Lee S.J."/>
            <person name="Yim H.S."/>
            <person name="Lee J.H."/>
            <person name="Bhattacharya D."/>
            <person name="Yoon H.S."/>
        </authorList>
    </citation>
    <scope>NUCLEOTIDE SEQUENCE [LARGE SCALE GENOMIC DNA]</scope>
    <source>
        <strain evidence="1 2">SKKU-2015</strain>
        <tissue evidence="1">Whole body</tissue>
    </source>
</reference>
<dbReference type="EMBL" id="NBIV01000327">
    <property type="protein sequence ID" value="PXF40276.1"/>
    <property type="molecule type" value="Genomic_DNA"/>
</dbReference>
<dbReference type="Proteomes" id="UP000247409">
    <property type="component" value="Unassembled WGS sequence"/>
</dbReference>
<proteinExistence type="predicted"/>
<protein>
    <submittedName>
        <fullName evidence="1">Uncharacterized protein</fullName>
    </submittedName>
</protein>
<name>A0A2V3IDX2_9FLOR</name>
<keyword evidence="2" id="KW-1185">Reference proteome</keyword>
<dbReference type="SUPFAM" id="SSF50985">
    <property type="entry name" value="RCC1/BLIP-II"/>
    <property type="match status" value="1"/>
</dbReference>
<dbReference type="AlphaFoldDB" id="A0A2V3IDX2"/>
<dbReference type="OrthoDB" id="8068875at2759"/>
<sequence>MGMRVRWAKLHAEFRDVVRPKLVEALADQFVIDVKIVQSFTMDMNADQDLSAWGKTSYHQLRNDRNGKSHMSVKVIINITARVSCFLCAHADRIIYMEVPETSSTPAMFSTKRFENITAIDITKDTDTVYE</sequence>
<accession>A0A2V3IDX2</accession>
<evidence type="ECO:0000313" key="1">
    <source>
        <dbReference type="EMBL" id="PXF40276.1"/>
    </source>
</evidence>
<organism evidence="1 2">
    <name type="scientific">Gracilariopsis chorda</name>
    <dbReference type="NCBI Taxonomy" id="448386"/>
    <lineage>
        <taxon>Eukaryota</taxon>
        <taxon>Rhodophyta</taxon>
        <taxon>Florideophyceae</taxon>
        <taxon>Rhodymeniophycidae</taxon>
        <taxon>Gracilariales</taxon>
        <taxon>Gracilariaceae</taxon>
        <taxon>Gracilariopsis</taxon>
    </lineage>
</organism>
<gene>
    <name evidence="1" type="ORF">BWQ96_10015</name>
</gene>
<evidence type="ECO:0000313" key="2">
    <source>
        <dbReference type="Proteomes" id="UP000247409"/>
    </source>
</evidence>
<dbReference type="InterPro" id="IPR009091">
    <property type="entry name" value="RCC1/BLIP-II"/>
</dbReference>